<dbReference type="EMBL" id="JAHLQN010000001">
    <property type="protein sequence ID" value="MBU5625532.1"/>
    <property type="molecule type" value="Genomic_DNA"/>
</dbReference>
<evidence type="ECO:0000313" key="1">
    <source>
        <dbReference type="EMBL" id="MBU5625532.1"/>
    </source>
</evidence>
<proteinExistence type="predicted"/>
<gene>
    <name evidence="1" type="ORF">KQI82_01115</name>
</gene>
<reference evidence="1 2" key="1">
    <citation type="submission" date="2021-06" db="EMBL/GenBank/DDBJ databases">
        <authorList>
            <person name="Sun Q."/>
            <person name="Li D."/>
        </authorList>
    </citation>
    <scope>NUCLEOTIDE SEQUENCE [LARGE SCALE GENOMIC DNA]</scope>
    <source>
        <strain evidence="1 2">MSJ-2</strain>
    </source>
</reference>
<protein>
    <submittedName>
        <fullName evidence="1">2-dehydro-3-deoxyphosphogluconate aldolase</fullName>
    </submittedName>
</protein>
<comment type="caution">
    <text evidence="1">The sequence shown here is derived from an EMBL/GenBank/DDBJ whole genome shotgun (WGS) entry which is preliminary data.</text>
</comment>
<dbReference type="Proteomes" id="UP000787672">
    <property type="component" value="Unassembled WGS sequence"/>
</dbReference>
<dbReference type="RefSeq" id="WP_216557508.1">
    <property type="nucleotide sequence ID" value="NZ_JAHLQN010000001.1"/>
</dbReference>
<keyword evidence="2" id="KW-1185">Reference proteome</keyword>
<evidence type="ECO:0000313" key="2">
    <source>
        <dbReference type="Proteomes" id="UP000787672"/>
    </source>
</evidence>
<organism evidence="1 2">
    <name type="scientific">Dysosmobacter acutus</name>
    <dbReference type="NCBI Taxonomy" id="2841504"/>
    <lineage>
        <taxon>Bacteria</taxon>
        <taxon>Bacillati</taxon>
        <taxon>Bacillota</taxon>
        <taxon>Clostridia</taxon>
        <taxon>Eubacteriales</taxon>
        <taxon>Oscillospiraceae</taxon>
        <taxon>Dysosmobacter</taxon>
    </lineage>
</organism>
<name>A0ABS6F5G5_9FIRM</name>
<sequence length="118" mass="12843">MKSKPIYELAHIGINLGSESEAQKTASQLADLFGLEIKSGSKSYFAGAMFECIRIPFRGTNGHIGLRVSNMEQALADLKAKGVQLDIDGTAEYNARGELVNVYLHDEIGGFAVHLMKQ</sequence>
<accession>A0ABS6F5G5</accession>